<dbReference type="InterPro" id="IPR001633">
    <property type="entry name" value="EAL_dom"/>
</dbReference>
<dbReference type="AlphaFoldDB" id="A0A1W1C3X9"/>
<dbReference type="PROSITE" id="PS50887">
    <property type="entry name" value="GGDEF"/>
    <property type="match status" value="1"/>
</dbReference>
<feature type="transmembrane region" description="Helical" evidence="1">
    <location>
        <begin position="26"/>
        <end position="46"/>
    </location>
</feature>
<dbReference type="InterPro" id="IPR052155">
    <property type="entry name" value="Biofilm_reg_signaling"/>
</dbReference>
<name>A0A1W1C3X9_9ZZZZ</name>
<feature type="domain" description="EAL" evidence="3">
    <location>
        <begin position="381"/>
        <end position="636"/>
    </location>
</feature>
<dbReference type="Pfam" id="PF00990">
    <property type="entry name" value="GGDEF"/>
    <property type="match status" value="1"/>
</dbReference>
<accession>A0A1W1C3X9</accession>
<dbReference type="InterPro" id="IPR000700">
    <property type="entry name" value="PAS-assoc_C"/>
</dbReference>
<dbReference type="NCBIfam" id="TIGR00254">
    <property type="entry name" value="GGDEF"/>
    <property type="match status" value="1"/>
</dbReference>
<keyword evidence="1" id="KW-1133">Transmembrane helix</keyword>
<dbReference type="CDD" id="cd01948">
    <property type="entry name" value="EAL"/>
    <property type="match status" value="1"/>
</dbReference>
<dbReference type="PANTHER" id="PTHR44757">
    <property type="entry name" value="DIGUANYLATE CYCLASE DGCP"/>
    <property type="match status" value="1"/>
</dbReference>
<keyword evidence="1" id="KW-0812">Transmembrane</keyword>
<dbReference type="SUPFAM" id="SSF141868">
    <property type="entry name" value="EAL domain-like"/>
    <property type="match status" value="1"/>
</dbReference>
<organism evidence="5">
    <name type="scientific">hydrothermal vent metagenome</name>
    <dbReference type="NCBI Taxonomy" id="652676"/>
    <lineage>
        <taxon>unclassified sequences</taxon>
        <taxon>metagenomes</taxon>
        <taxon>ecological metagenomes</taxon>
    </lineage>
</organism>
<evidence type="ECO:0000259" key="2">
    <source>
        <dbReference type="PROSITE" id="PS50113"/>
    </source>
</evidence>
<dbReference type="Pfam" id="PF13426">
    <property type="entry name" value="PAS_9"/>
    <property type="match status" value="1"/>
</dbReference>
<dbReference type="Pfam" id="PF00563">
    <property type="entry name" value="EAL"/>
    <property type="match status" value="1"/>
</dbReference>
<feature type="transmembrane region" description="Helical" evidence="1">
    <location>
        <begin position="52"/>
        <end position="71"/>
    </location>
</feature>
<dbReference type="PROSITE" id="PS50883">
    <property type="entry name" value="EAL"/>
    <property type="match status" value="1"/>
</dbReference>
<keyword evidence="1" id="KW-0472">Membrane</keyword>
<sequence length="636" mass="73964">MKNLIYYISRKIYSPNVKSQAKKKLYAFKILSIFISLLIIPLFIALSFSTLSYAWIIQIVFILVYIVLLLARRLNKNSQKKEQKFNSLLEQAPIGIFYYNKELKIFKHNKLFYKLLGLGKNLNGFNLNQLKDKKAISLMKNILKENALENEIGSYNLSFQGKKIWLELTCSALLDKNKKIIGGIGILEDKTTEHQAYEKINHISLHDSLTDLPNRRSYQDYMKNLLLKKEHQYLYSILFYLDLNHFKQINDTFGHTVGDKLLLEVAQRLQALNIKNKYLSRIGGDEFIMIVPFLEKNYDICENKAMIIALEIKKIFSSTFEIEKLDLFMTTSIGIVLIEPKSNNTEQIIHQADMAMYQTKRKGLNNIRFYDHTLDVKQRELTSLQHDLKFAINNNQLELYYQPIVDIQNDKLNAIEALLRWNHPTKGLIMPDRFIPMATESGLITKVGWWVAKEACRQLATWQAEELNNFQYLSININARQLNEVNFVSQLDSCIRQGKIPPSLLKLELTETTLLDNLSSTQEIIKRLRKKGIECSIDDFGTGYSSLSYLKKFSFKVLKISKDFTKDILKDKDSEELIKSIIAIGKLFNYKVIIEGVETQEQKQKLIELDKNVFYQGFLLSKAIPAKEFEKRFLKS</sequence>
<dbReference type="InterPro" id="IPR043128">
    <property type="entry name" value="Rev_trsase/Diguanyl_cyclase"/>
</dbReference>
<feature type="domain" description="GGDEF" evidence="4">
    <location>
        <begin position="234"/>
        <end position="372"/>
    </location>
</feature>
<proteinExistence type="predicted"/>
<dbReference type="SMART" id="SM00052">
    <property type="entry name" value="EAL"/>
    <property type="match status" value="1"/>
</dbReference>
<protein>
    <submittedName>
        <fullName evidence="5">Diguanylate cyclase/phosphodiesterase (GGDEF &amp; EAL domains) with PAS/PAC sensor(S)</fullName>
    </submittedName>
</protein>
<evidence type="ECO:0000313" key="5">
    <source>
        <dbReference type="EMBL" id="SFV60469.1"/>
    </source>
</evidence>
<evidence type="ECO:0000256" key="1">
    <source>
        <dbReference type="SAM" id="Phobius"/>
    </source>
</evidence>
<dbReference type="EMBL" id="FPHN01000114">
    <property type="protein sequence ID" value="SFV60469.1"/>
    <property type="molecule type" value="Genomic_DNA"/>
</dbReference>
<dbReference type="PANTHER" id="PTHR44757:SF2">
    <property type="entry name" value="BIOFILM ARCHITECTURE MAINTENANCE PROTEIN MBAA"/>
    <property type="match status" value="1"/>
</dbReference>
<dbReference type="NCBIfam" id="TIGR00229">
    <property type="entry name" value="sensory_box"/>
    <property type="match status" value="1"/>
</dbReference>
<dbReference type="PROSITE" id="PS50113">
    <property type="entry name" value="PAC"/>
    <property type="match status" value="1"/>
</dbReference>
<dbReference type="InterPro" id="IPR029787">
    <property type="entry name" value="Nucleotide_cyclase"/>
</dbReference>
<dbReference type="Gene3D" id="3.30.70.270">
    <property type="match status" value="1"/>
</dbReference>
<gene>
    <name evidence="5" type="ORF">MNB_SV-14-791</name>
</gene>
<dbReference type="Gene3D" id="3.30.450.20">
    <property type="entry name" value="PAS domain"/>
    <property type="match status" value="1"/>
</dbReference>
<dbReference type="Gene3D" id="3.20.20.450">
    <property type="entry name" value="EAL domain"/>
    <property type="match status" value="1"/>
</dbReference>
<dbReference type="CDD" id="cd01949">
    <property type="entry name" value="GGDEF"/>
    <property type="match status" value="1"/>
</dbReference>
<dbReference type="SMART" id="SM00267">
    <property type="entry name" value="GGDEF"/>
    <property type="match status" value="1"/>
</dbReference>
<dbReference type="InterPro" id="IPR000160">
    <property type="entry name" value="GGDEF_dom"/>
</dbReference>
<evidence type="ECO:0000259" key="4">
    <source>
        <dbReference type="PROSITE" id="PS50887"/>
    </source>
</evidence>
<dbReference type="SUPFAM" id="SSF55785">
    <property type="entry name" value="PYP-like sensor domain (PAS domain)"/>
    <property type="match status" value="1"/>
</dbReference>
<feature type="domain" description="PAC" evidence="2">
    <location>
        <begin position="148"/>
        <end position="202"/>
    </location>
</feature>
<dbReference type="InterPro" id="IPR035965">
    <property type="entry name" value="PAS-like_dom_sf"/>
</dbReference>
<dbReference type="InterPro" id="IPR000014">
    <property type="entry name" value="PAS"/>
</dbReference>
<dbReference type="InterPro" id="IPR035919">
    <property type="entry name" value="EAL_sf"/>
</dbReference>
<reference evidence="5" key="1">
    <citation type="submission" date="2016-10" db="EMBL/GenBank/DDBJ databases">
        <authorList>
            <person name="de Groot N.N."/>
        </authorList>
    </citation>
    <scope>NUCLEOTIDE SEQUENCE</scope>
</reference>
<dbReference type="SUPFAM" id="SSF55073">
    <property type="entry name" value="Nucleotide cyclase"/>
    <property type="match status" value="1"/>
</dbReference>
<evidence type="ECO:0000259" key="3">
    <source>
        <dbReference type="PROSITE" id="PS50883"/>
    </source>
</evidence>